<dbReference type="AlphaFoldDB" id="A0A1M7RTE1"/>
<reference evidence="1 2" key="1">
    <citation type="submission" date="2016-12" db="EMBL/GenBank/DDBJ databases">
        <authorList>
            <person name="Song W.-J."/>
            <person name="Kurnit D.M."/>
        </authorList>
    </citation>
    <scope>NUCLEOTIDE SEQUENCE [LARGE SCALE GENOMIC DNA]</scope>
    <source>
        <strain evidence="1 2">DSM 43162</strain>
    </source>
</reference>
<protein>
    <submittedName>
        <fullName evidence="1">TIGR03083 family protein</fullName>
    </submittedName>
</protein>
<name>A0A1M7RTE1_9ACTN</name>
<evidence type="ECO:0000313" key="1">
    <source>
        <dbReference type="EMBL" id="SHN49583.1"/>
    </source>
</evidence>
<dbReference type="Proteomes" id="UP000184428">
    <property type="component" value="Unassembled WGS sequence"/>
</dbReference>
<organism evidence="1 2">
    <name type="scientific">Geodermatophilus obscurus</name>
    <dbReference type="NCBI Taxonomy" id="1861"/>
    <lineage>
        <taxon>Bacteria</taxon>
        <taxon>Bacillati</taxon>
        <taxon>Actinomycetota</taxon>
        <taxon>Actinomycetes</taxon>
        <taxon>Geodermatophilales</taxon>
        <taxon>Geodermatophilaceae</taxon>
        <taxon>Geodermatophilus</taxon>
    </lineage>
</organism>
<sequence>MAGTVRAPAVTGRARRLVVRAASAVRGRSAAGPVGASVARMDVAWEDSRRTFADAAQWFVRTAALVGDRWSEPALGEWDVRALVGHTSRSLLTVETYLARPAATIEVASAGDYFRATRAVAADPAFAARGRDAGVALGSDPATTVAGIAGRVLRLVEARDGTELLTTIAGGMRLADYLPTRTFELAVHTADLATALGAPPDVPATAAAQALRLVADLAVAEGVAGPLLLALTGRTGLPAGFSVL</sequence>
<proteinExistence type="predicted"/>
<dbReference type="SUPFAM" id="SSF109854">
    <property type="entry name" value="DinB/YfiT-like putative metalloenzymes"/>
    <property type="match status" value="1"/>
</dbReference>
<dbReference type="Gene3D" id="1.20.120.450">
    <property type="entry name" value="dinb family like domain"/>
    <property type="match status" value="1"/>
</dbReference>
<dbReference type="EMBL" id="FRDM01000001">
    <property type="protein sequence ID" value="SHN49583.1"/>
    <property type="molecule type" value="Genomic_DNA"/>
</dbReference>
<dbReference type="InterPro" id="IPR034660">
    <property type="entry name" value="DinB/YfiT-like"/>
</dbReference>
<evidence type="ECO:0000313" key="2">
    <source>
        <dbReference type="Proteomes" id="UP000184428"/>
    </source>
</evidence>
<gene>
    <name evidence="1" type="ORF">SAMN05660350_00096</name>
</gene>
<accession>A0A1M7RTE1</accession>